<dbReference type="GO" id="GO:0005777">
    <property type="term" value="C:peroxisome"/>
    <property type="evidence" value="ECO:0007669"/>
    <property type="project" value="UniProtKB-SubCell"/>
</dbReference>
<sequence>MSVPKLETVVITLFKNGVAEIAFNRPKRYNALSPQSYKDWLHALKWAADTNDVKVAVLTGRGKLYTSGQELVLPDPDKKEMQRRRDTTRAVVSAMIQFPKILIGAVNGPSIGFGTTTLALCDVVYAVPEATFTTPFMKLGFCAEGCSSLLFPRIMGPSKANEMLLLGRTFTAQEMVDCGLVSRLIGSDGFRDKVLAIADQAAQFSVSAVRTTKRLIRGIDVELLEKVNGEEMHALGERMESAESIESIRQFIVASSLAIVSAQSATASVAPTRTSTSACAVQSVFDLCIQNQDDYIKRCGIQDFACLCSTNKQKLSCWNNCPNDTGLLSQQGVVENYCSMPGANVSVTPWSSSALPTSTATNIVANNSSNASSTTAPSTTHATSGASRISAGALGTAVMMTVLYFI</sequence>
<dbReference type="Gene3D" id="3.90.226.10">
    <property type="entry name" value="2-enoyl-CoA Hydratase, Chain A, domain 1"/>
    <property type="match status" value="1"/>
</dbReference>
<dbReference type="CDD" id="cd06558">
    <property type="entry name" value="crotonase-like"/>
    <property type="match status" value="1"/>
</dbReference>
<dbReference type="OrthoDB" id="448450at2759"/>
<reference evidence="4" key="1">
    <citation type="journal article" date="2020" name="Microb. Genom.">
        <title>Genetic diversity of clinical and environmental Mucorales isolates obtained from an investigation of mucormycosis cases among solid organ transplant recipients.</title>
        <authorList>
            <person name="Nguyen M.H."/>
            <person name="Kaul D."/>
            <person name="Muto C."/>
            <person name="Cheng S.J."/>
            <person name="Richter R.A."/>
            <person name="Bruno V.M."/>
            <person name="Liu G."/>
            <person name="Beyhan S."/>
            <person name="Sundermann A.J."/>
            <person name="Mounaud S."/>
            <person name="Pasculle A.W."/>
            <person name="Nierman W.C."/>
            <person name="Driscoll E."/>
            <person name="Cumbie R."/>
            <person name="Clancy C.J."/>
            <person name="Dupont C.L."/>
        </authorList>
    </citation>
    <scope>NUCLEOTIDE SEQUENCE</scope>
    <source>
        <strain evidence="4">GL16</strain>
    </source>
</reference>
<dbReference type="PANTHER" id="PTHR43684:SF1">
    <property type="entry name" value="ENOYL-COA DELTA ISOMERASE 2"/>
    <property type="match status" value="1"/>
</dbReference>
<dbReference type="SUPFAM" id="SSF52096">
    <property type="entry name" value="ClpP/crotonase"/>
    <property type="match status" value="1"/>
</dbReference>
<organism evidence="4 5">
    <name type="scientific">Rhizopus oryzae</name>
    <name type="common">Mucormycosis agent</name>
    <name type="synonym">Rhizopus arrhizus var. delemar</name>
    <dbReference type="NCBI Taxonomy" id="64495"/>
    <lineage>
        <taxon>Eukaryota</taxon>
        <taxon>Fungi</taxon>
        <taxon>Fungi incertae sedis</taxon>
        <taxon>Mucoromycota</taxon>
        <taxon>Mucoromycotina</taxon>
        <taxon>Mucoromycetes</taxon>
        <taxon>Mucorales</taxon>
        <taxon>Mucorineae</taxon>
        <taxon>Rhizopodaceae</taxon>
        <taxon>Rhizopus</taxon>
    </lineage>
</organism>
<dbReference type="InterPro" id="IPR001753">
    <property type="entry name" value="Enoyl-CoA_hydra/iso"/>
</dbReference>
<dbReference type="EMBL" id="JAANIT010001372">
    <property type="protein sequence ID" value="KAG1540647.1"/>
    <property type="molecule type" value="Genomic_DNA"/>
</dbReference>
<dbReference type="GO" id="GO:0004165">
    <property type="term" value="F:delta(3)-delta(2)-enoyl-CoA isomerase activity"/>
    <property type="evidence" value="ECO:0007669"/>
    <property type="project" value="UniProtKB-ARBA"/>
</dbReference>
<name>A0A9P6Y6L4_RHIOR</name>
<comment type="caution">
    <text evidence="4">The sequence shown here is derived from an EMBL/GenBank/DDBJ whole genome shotgun (WGS) entry which is preliminary data.</text>
</comment>
<evidence type="ECO:0000256" key="3">
    <source>
        <dbReference type="ARBA" id="ARBA00023235"/>
    </source>
</evidence>
<evidence type="ECO:0000256" key="2">
    <source>
        <dbReference type="ARBA" id="ARBA00023140"/>
    </source>
</evidence>
<dbReference type="PANTHER" id="PTHR43684">
    <property type="match status" value="1"/>
</dbReference>
<keyword evidence="2" id="KW-0576">Peroxisome</keyword>
<evidence type="ECO:0000313" key="4">
    <source>
        <dbReference type="EMBL" id="KAG1540647.1"/>
    </source>
</evidence>
<evidence type="ECO:0000313" key="5">
    <source>
        <dbReference type="Proteomes" id="UP000717996"/>
    </source>
</evidence>
<dbReference type="InterPro" id="IPR029045">
    <property type="entry name" value="ClpP/crotonase-like_dom_sf"/>
</dbReference>
<dbReference type="InterPro" id="IPR014748">
    <property type="entry name" value="Enoyl-CoA_hydra_C"/>
</dbReference>
<protein>
    <submittedName>
        <fullName evidence="4">Uncharacterized protein</fullName>
    </submittedName>
</protein>
<dbReference type="Gene3D" id="1.10.12.10">
    <property type="entry name" value="Lyase 2-enoyl-coa Hydratase, Chain A, domain 2"/>
    <property type="match status" value="1"/>
</dbReference>
<gene>
    <name evidence="4" type="ORF">G6F51_008398</name>
</gene>
<evidence type="ECO:0000256" key="1">
    <source>
        <dbReference type="ARBA" id="ARBA00004275"/>
    </source>
</evidence>
<dbReference type="AlphaFoldDB" id="A0A9P6Y6L4"/>
<comment type="subcellular location">
    <subcellularLocation>
        <location evidence="1">Peroxisome</location>
    </subcellularLocation>
</comment>
<dbReference type="Pfam" id="PF00378">
    <property type="entry name" value="ECH_1"/>
    <property type="match status" value="1"/>
</dbReference>
<dbReference type="InterPro" id="IPR051053">
    <property type="entry name" value="ECH/Chromodomain_protein"/>
</dbReference>
<keyword evidence="3" id="KW-0413">Isomerase</keyword>
<accession>A0A9P6Y6L4</accession>
<proteinExistence type="predicted"/>
<dbReference type="Proteomes" id="UP000717996">
    <property type="component" value="Unassembled WGS sequence"/>
</dbReference>